<feature type="non-terminal residue" evidence="1">
    <location>
        <position position="1"/>
    </location>
</feature>
<keyword evidence="2" id="KW-1185">Reference proteome</keyword>
<organism evidence="1 2">
    <name type="scientific">Gigaspora margarita</name>
    <dbReference type="NCBI Taxonomy" id="4874"/>
    <lineage>
        <taxon>Eukaryota</taxon>
        <taxon>Fungi</taxon>
        <taxon>Fungi incertae sedis</taxon>
        <taxon>Mucoromycota</taxon>
        <taxon>Glomeromycotina</taxon>
        <taxon>Glomeromycetes</taxon>
        <taxon>Diversisporales</taxon>
        <taxon>Gigasporaceae</taxon>
        <taxon>Gigaspora</taxon>
    </lineage>
</organism>
<name>A0ABN7WGI7_GIGMA</name>
<protein>
    <submittedName>
        <fullName evidence="1">44089_t:CDS:1</fullName>
    </submittedName>
</protein>
<gene>
    <name evidence="1" type="ORF">GMARGA_LOCUS30377</name>
</gene>
<comment type="caution">
    <text evidence="1">The sequence shown here is derived from an EMBL/GenBank/DDBJ whole genome shotgun (WGS) entry which is preliminary data.</text>
</comment>
<evidence type="ECO:0000313" key="1">
    <source>
        <dbReference type="EMBL" id="CAG8830592.1"/>
    </source>
</evidence>
<reference evidence="1 2" key="1">
    <citation type="submission" date="2021-06" db="EMBL/GenBank/DDBJ databases">
        <authorList>
            <person name="Kallberg Y."/>
            <person name="Tangrot J."/>
            <person name="Rosling A."/>
        </authorList>
    </citation>
    <scope>NUCLEOTIDE SEQUENCE [LARGE SCALE GENOMIC DNA]</scope>
    <source>
        <strain evidence="1 2">120-4 pot B 10/14</strain>
    </source>
</reference>
<sequence length="44" mass="5010">ILAALEKMANNKKLTKEEIFTKSLLIVGLIDISEYQKQMIAKKC</sequence>
<dbReference type="EMBL" id="CAJVQB010042676">
    <property type="protein sequence ID" value="CAG8830592.1"/>
    <property type="molecule type" value="Genomic_DNA"/>
</dbReference>
<evidence type="ECO:0000313" key="2">
    <source>
        <dbReference type="Proteomes" id="UP000789901"/>
    </source>
</evidence>
<accession>A0ABN7WGI7</accession>
<dbReference type="Proteomes" id="UP000789901">
    <property type="component" value="Unassembled WGS sequence"/>
</dbReference>
<proteinExistence type="predicted"/>